<dbReference type="AlphaFoldDB" id="A0A315Z7K5"/>
<dbReference type="PANTHER" id="PTHR28243">
    <property type="entry name" value="AGL049CP"/>
    <property type="match status" value="1"/>
</dbReference>
<dbReference type="RefSeq" id="WP_109619623.1">
    <property type="nucleotide sequence ID" value="NZ_QGDO01000004.1"/>
</dbReference>
<dbReference type="GO" id="GO:0010181">
    <property type="term" value="F:FMN binding"/>
    <property type="evidence" value="ECO:0007669"/>
    <property type="project" value="InterPro"/>
</dbReference>
<keyword evidence="3" id="KW-1185">Reference proteome</keyword>
<dbReference type="EMBL" id="QGDO01000004">
    <property type="protein sequence ID" value="PWJ40837.1"/>
    <property type="molecule type" value="Genomic_DNA"/>
</dbReference>
<feature type="domain" description="Pyridoxamine 5'-phosphate oxidase Alr4036 family FMN-binding" evidence="1">
    <location>
        <begin position="14"/>
        <end position="96"/>
    </location>
</feature>
<name>A0A315Z7K5_SEDFL</name>
<dbReference type="OrthoDB" id="1493996at2"/>
<organism evidence="2 3">
    <name type="scientific">Sediminitomix flava</name>
    <dbReference type="NCBI Taxonomy" id="379075"/>
    <lineage>
        <taxon>Bacteria</taxon>
        <taxon>Pseudomonadati</taxon>
        <taxon>Bacteroidota</taxon>
        <taxon>Cytophagia</taxon>
        <taxon>Cytophagales</taxon>
        <taxon>Flammeovirgaceae</taxon>
        <taxon>Sediminitomix</taxon>
    </lineage>
</organism>
<evidence type="ECO:0000259" key="1">
    <source>
        <dbReference type="Pfam" id="PF12766"/>
    </source>
</evidence>
<comment type="caution">
    <text evidence="2">The sequence shown here is derived from an EMBL/GenBank/DDBJ whole genome shotgun (WGS) entry which is preliminary data.</text>
</comment>
<dbReference type="Gene3D" id="2.30.110.10">
    <property type="entry name" value="Electron Transport, Fmn-binding Protein, Chain A"/>
    <property type="match status" value="1"/>
</dbReference>
<evidence type="ECO:0000313" key="3">
    <source>
        <dbReference type="Proteomes" id="UP000245535"/>
    </source>
</evidence>
<dbReference type="SUPFAM" id="SSF50475">
    <property type="entry name" value="FMN-binding split barrel"/>
    <property type="match status" value="1"/>
</dbReference>
<evidence type="ECO:0000313" key="2">
    <source>
        <dbReference type="EMBL" id="PWJ40837.1"/>
    </source>
</evidence>
<dbReference type="Proteomes" id="UP000245535">
    <property type="component" value="Unassembled WGS sequence"/>
</dbReference>
<dbReference type="InterPro" id="IPR024624">
    <property type="entry name" value="Pyridox_Oxase_Alr4036_FMN-bd"/>
</dbReference>
<protein>
    <submittedName>
        <fullName evidence="2">Pyridoxine/pyridoxamine 5'-phosphate oxidase</fullName>
    </submittedName>
</protein>
<dbReference type="InterPro" id="IPR012349">
    <property type="entry name" value="Split_barrel_FMN-bd"/>
</dbReference>
<gene>
    <name evidence="2" type="ORF">BC781_10496</name>
</gene>
<sequence length="180" mass="21102">MMNLFEEAKQELARSNADRKHPFRFFTLGSYNSDQNFPELRTVVKRGIKDDFSIYFFTDSRSPKVEQLKKHPNVSVLFYHSKKQLQIRIRAKAELIGTDSIFYHEQLERAKQAPSVSDYQSLLSPSSPLSSDLKFGEKLHFSLILLHASELDILQLDRAEHQRFLYQKKGDKWIKTRLVP</sequence>
<accession>A0A315Z7K5</accession>
<dbReference type="Pfam" id="PF12766">
    <property type="entry name" value="Pyridox_oxase_2"/>
    <property type="match status" value="1"/>
</dbReference>
<reference evidence="2 3" key="1">
    <citation type="submission" date="2018-03" db="EMBL/GenBank/DDBJ databases">
        <title>Genomic Encyclopedia of Archaeal and Bacterial Type Strains, Phase II (KMG-II): from individual species to whole genera.</title>
        <authorList>
            <person name="Goeker M."/>
        </authorList>
    </citation>
    <scope>NUCLEOTIDE SEQUENCE [LARGE SCALE GENOMIC DNA]</scope>
    <source>
        <strain evidence="2 3">DSM 28229</strain>
    </source>
</reference>
<dbReference type="PANTHER" id="PTHR28243:SF1">
    <property type="entry name" value="PYRIDOXAMINE 5'-PHOSPHATE OXIDASE ALR4036 FAMILY FMN-BINDING DOMAIN-CONTAINING PROTEIN"/>
    <property type="match status" value="1"/>
</dbReference>
<proteinExistence type="predicted"/>